<evidence type="ECO:0000313" key="2">
    <source>
        <dbReference type="Proteomes" id="UP000184423"/>
    </source>
</evidence>
<accession>A0A1M4WKX2</accession>
<dbReference type="EMBL" id="FQVG01000018">
    <property type="protein sequence ID" value="SHE81847.1"/>
    <property type="molecule type" value="Genomic_DNA"/>
</dbReference>
<gene>
    <name evidence="1" type="ORF">SAMN02746091_01179</name>
</gene>
<organism evidence="1 2">
    <name type="scientific">Caloramator proteoclasticus DSM 10124</name>
    <dbReference type="NCBI Taxonomy" id="1121262"/>
    <lineage>
        <taxon>Bacteria</taxon>
        <taxon>Bacillati</taxon>
        <taxon>Bacillota</taxon>
        <taxon>Clostridia</taxon>
        <taxon>Eubacteriales</taxon>
        <taxon>Clostridiaceae</taxon>
        <taxon>Caloramator</taxon>
    </lineage>
</organism>
<reference evidence="2" key="1">
    <citation type="submission" date="2016-11" db="EMBL/GenBank/DDBJ databases">
        <authorList>
            <person name="Varghese N."/>
            <person name="Submissions S."/>
        </authorList>
    </citation>
    <scope>NUCLEOTIDE SEQUENCE [LARGE SCALE GENOMIC DNA]</scope>
    <source>
        <strain evidence="2">DSM 10124</strain>
    </source>
</reference>
<protein>
    <submittedName>
        <fullName evidence="1">UDP-glucose/GDP-mannose dehydrogenase family, NAD binding domain</fullName>
    </submittedName>
</protein>
<dbReference type="AlphaFoldDB" id="A0A1M4WKX2"/>
<dbReference type="Proteomes" id="UP000184423">
    <property type="component" value="Unassembled WGS sequence"/>
</dbReference>
<name>A0A1M4WKX2_9CLOT</name>
<evidence type="ECO:0000313" key="1">
    <source>
        <dbReference type="EMBL" id="SHE81847.1"/>
    </source>
</evidence>
<keyword evidence="2" id="KW-1185">Reference proteome</keyword>
<dbReference type="Gene3D" id="3.40.50.720">
    <property type="entry name" value="NAD(P)-binding Rossmann-like Domain"/>
    <property type="match status" value="1"/>
</dbReference>
<proteinExistence type="predicted"/>
<sequence length="77" mass="8831">MFDVQASKVEFVNKGQNYIRDIVDSDLKELDVKKKLKVKTGFCFVKNVDAIAITVPTPLDMYKQPCLKYLMCLSKII</sequence>